<organism evidence="2 3">
    <name type="scientific">Liquorilactobacillus vini DSM 20605</name>
    <dbReference type="NCBI Taxonomy" id="1133569"/>
    <lineage>
        <taxon>Bacteria</taxon>
        <taxon>Bacillati</taxon>
        <taxon>Bacillota</taxon>
        <taxon>Bacilli</taxon>
        <taxon>Lactobacillales</taxon>
        <taxon>Lactobacillaceae</taxon>
        <taxon>Liquorilactobacillus</taxon>
    </lineage>
</organism>
<keyword evidence="3" id="KW-1185">Reference proteome</keyword>
<dbReference type="Pfam" id="PF01636">
    <property type="entry name" value="APH"/>
    <property type="match status" value="1"/>
</dbReference>
<dbReference type="Gene3D" id="3.90.1200.10">
    <property type="match status" value="1"/>
</dbReference>
<accession>A0A0R2CIE7</accession>
<dbReference type="Proteomes" id="UP000051576">
    <property type="component" value="Unassembled WGS sequence"/>
</dbReference>
<sequence length="263" mass="30975">MDFRLDNGWQIRPIGGSTGMAYMGINEEQQKLFIKRNTSPFLAALSLEKITPRLVWTKHTSTGDTLTAQEWLNGRCLKRKEMKDPAVAKLIARVHQSNLLKKMLRQVGGVYLSPADLLGNYFRGLSSDLRHHPLLKKVANFLRANQPMLDYHHYQVSHGDLNHKNWLLSDNGRLYLVDWESAALADPALDLSMLMRQYVPRQDWQDWLINKYQIRVDQQLKKRLQWYEMVQLLLEIKEFHQRGRFFEMNRNILDLAKIFKKMI</sequence>
<feature type="domain" description="Aminoglycoside phosphotransferase" evidence="1">
    <location>
        <begin position="45"/>
        <end position="208"/>
    </location>
</feature>
<dbReference type="EMBL" id="AYYX01000001">
    <property type="protein sequence ID" value="KRM89764.1"/>
    <property type="molecule type" value="Genomic_DNA"/>
</dbReference>
<evidence type="ECO:0000259" key="1">
    <source>
        <dbReference type="Pfam" id="PF01636"/>
    </source>
</evidence>
<dbReference type="InterPro" id="IPR002575">
    <property type="entry name" value="Aminoglycoside_PTrfase"/>
</dbReference>
<dbReference type="InterPro" id="IPR011009">
    <property type="entry name" value="Kinase-like_dom_sf"/>
</dbReference>
<evidence type="ECO:0000313" key="2">
    <source>
        <dbReference type="EMBL" id="KRM89764.1"/>
    </source>
</evidence>
<gene>
    <name evidence="2" type="ORF">FD21_GL000059</name>
</gene>
<evidence type="ECO:0000313" key="3">
    <source>
        <dbReference type="Proteomes" id="UP000051576"/>
    </source>
</evidence>
<dbReference type="OrthoDB" id="3171511at2"/>
<dbReference type="STRING" id="1133569.FD21_GL000059"/>
<dbReference type="RefSeq" id="WP_010580100.1">
    <property type="nucleotide sequence ID" value="NZ_AHYZ01000060.1"/>
</dbReference>
<proteinExistence type="predicted"/>
<dbReference type="PANTHER" id="PTHR40086">
    <property type="entry name" value="PHOSPHOTRANSFERASE YTMP-RELATED"/>
    <property type="match status" value="1"/>
</dbReference>
<keyword evidence="2" id="KW-0808">Transferase</keyword>
<dbReference type="PATRIC" id="fig|1133569.4.peg.60"/>
<name>A0A0R2CIE7_9LACO</name>
<dbReference type="AlphaFoldDB" id="A0A0R2CIE7"/>
<comment type="caution">
    <text evidence="2">The sequence shown here is derived from an EMBL/GenBank/DDBJ whole genome shotgun (WGS) entry which is preliminary data.</text>
</comment>
<dbReference type="SUPFAM" id="SSF56112">
    <property type="entry name" value="Protein kinase-like (PK-like)"/>
    <property type="match status" value="1"/>
</dbReference>
<protein>
    <submittedName>
        <fullName evidence="2">Phosphotransferase family protein</fullName>
    </submittedName>
</protein>
<dbReference type="eggNOG" id="COG0510">
    <property type="taxonomic scope" value="Bacteria"/>
</dbReference>
<dbReference type="InterPro" id="IPR052077">
    <property type="entry name" value="CcrZ_PhaseVar_Mediator"/>
</dbReference>
<dbReference type="GO" id="GO:0016740">
    <property type="term" value="F:transferase activity"/>
    <property type="evidence" value="ECO:0007669"/>
    <property type="project" value="UniProtKB-KW"/>
</dbReference>
<reference evidence="2 3" key="1">
    <citation type="journal article" date="2015" name="Genome Announc.">
        <title>Expanding the biotechnology potential of lactobacilli through comparative genomics of 213 strains and associated genera.</title>
        <authorList>
            <person name="Sun Z."/>
            <person name="Harris H.M."/>
            <person name="McCann A."/>
            <person name="Guo C."/>
            <person name="Argimon S."/>
            <person name="Zhang W."/>
            <person name="Yang X."/>
            <person name="Jeffery I.B."/>
            <person name="Cooney J.C."/>
            <person name="Kagawa T.F."/>
            <person name="Liu W."/>
            <person name="Song Y."/>
            <person name="Salvetti E."/>
            <person name="Wrobel A."/>
            <person name="Rasinkangas P."/>
            <person name="Parkhill J."/>
            <person name="Rea M.C."/>
            <person name="O'Sullivan O."/>
            <person name="Ritari J."/>
            <person name="Douillard F.P."/>
            <person name="Paul Ross R."/>
            <person name="Yang R."/>
            <person name="Briner A.E."/>
            <person name="Felis G.E."/>
            <person name="de Vos W.M."/>
            <person name="Barrangou R."/>
            <person name="Klaenhammer T.R."/>
            <person name="Caufield P.W."/>
            <person name="Cui Y."/>
            <person name="Zhang H."/>
            <person name="O'Toole P.W."/>
        </authorList>
    </citation>
    <scope>NUCLEOTIDE SEQUENCE [LARGE SCALE GENOMIC DNA]</scope>
    <source>
        <strain evidence="2 3">DSM 20605</strain>
    </source>
</reference>
<dbReference type="PANTHER" id="PTHR40086:SF1">
    <property type="entry name" value="CELL CYCLE REGULATOR CCRZ"/>
    <property type="match status" value="1"/>
</dbReference>